<organism evidence="1">
    <name type="scientific">Clastoptera arizonana</name>
    <name type="common">Arizona spittle bug</name>
    <dbReference type="NCBI Taxonomy" id="38151"/>
    <lineage>
        <taxon>Eukaryota</taxon>
        <taxon>Metazoa</taxon>
        <taxon>Ecdysozoa</taxon>
        <taxon>Arthropoda</taxon>
        <taxon>Hexapoda</taxon>
        <taxon>Insecta</taxon>
        <taxon>Pterygota</taxon>
        <taxon>Neoptera</taxon>
        <taxon>Paraneoptera</taxon>
        <taxon>Hemiptera</taxon>
        <taxon>Auchenorrhyncha</taxon>
        <taxon>Cercopoidea</taxon>
        <taxon>Clastopteridae</taxon>
        <taxon>Clastoptera</taxon>
    </lineage>
</organism>
<proteinExistence type="predicted"/>
<sequence>EPERILDLKMIRPTLATMCLIIAVYAKMTDLAWHKFTVDVLESMYGIGRLGFRILRAVRNQTEPSVLNWKYGVKIKYNKLVIESFQTKLEVYKYPENDPRLEEVRQGLQAWQKLERKRFFREPQEVIISEVEEALRRAARINETFRFEFMKMFSRDAWDMANEFDCFSAKILEDISYRKFDLNETHEIYKWDIVLAKQRIEAYVERLISYERNMEDQKYAVLNKTMDYLNILDDDEFYFALLEVKMEKLISFRKCLTLIKQTFPLVK</sequence>
<reference evidence="1" key="1">
    <citation type="submission" date="2015-12" db="EMBL/GenBank/DDBJ databases">
        <title>De novo transcriptome assembly of four potential Pierce s Disease insect vectors from Arizona vineyards.</title>
        <authorList>
            <person name="Tassone E.E."/>
        </authorList>
    </citation>
    <scope>NUCLEOTIDE SEQUENCE</scope>
</reference>
<dbReference type="AlphaFoldDB" id="A0A1B6DVN3"/>
<dbReference type="EMBL" id="GEDC01007563">
    <property type="protein sequence ID" value="JAS29735.1"/>
    <property type="molecule type" value="Transcribed_RNA"/>
</dbReference>
<gene>
    <name evidence="1" type="ORF">g.10760</name>
</gene>
<protein>
    <submittedName>
        <fullName evidence="1">Uncharacterized protein</fullName>
    </submittedName>
</protein>
<feature type="non-terminal residue" evidence="1">
    <location>
        <position position="1"/>
    </location>
</feature>
<accession>A0A1B6DVN3</accession>
<name>A0A1B6DVN3_9HEMI</name>
<evidence type="ECO:0000313" key="1">
    <source>
        <dbReference type="EMBL" id="JAS29735.1"/>
    </source>
</evidence>